<reference evidence="1 2" key="1">
    <citation type="submission" date="2017-09" db="EMBL/GenBank/DDBJ databases">
        <title>Reassesment of A. cryaerophilus.</title>
        <authorList>
            <person name="Perez-Cataluna A."/>
            <person name="Collado L."/>
            <person name="Salgado O."/>
            <person name="Lefinanco V."/>
            <person name="Figueras M.J."/>
        </authorList>
    </citation>
    <scope>NUCLEOTIDE SEQUENCE [LARGE SCALE GENOMIC DNA]</scope>
    <source>
        <strain evidence="1 2">LMG 10210</strain>
    </source>
</reference>
<dbReference type="PANTHER" id="PTHR42782">
    <property type="entry name" value="SI:CH73-314G15.3"/>
    <property type="match status" value="1"/>
</dbReference>
<evidence type="ECO:0000313" key="1">
    <source>
        <dbReference type="EMBL" id="PRM95000.1"/>
    </source>
</evidence>
<organism evidence="1 2">
    <name type="scientific">Aliarcobacter cryaerophilus</name>
    <dbReference type="NCBI Taxonomy" id="28198"/>
    <lineage>
        <taxon>Bacteria</taxon>
        <taxon>Pseudomonadati</taxon>
        <taxon>Campylobacterota</taxon>
        <taxon>Epsilonproteobacteria</taxon>
        <taxon>Campylobacterales</taxon>
        <taxon>Arcobacteraceae</taxon>
        <taxon>Aliarcobacter</taxon>
    </lineage>
</organism>
<dbReference type="RefSeq" id="WP_105915240.1">
    <property type="nucleotide sequence ID" value="NZ_NXGE01000002.1"/>
</dbReference>
<evidence type="ECO:0008006" key="3">
    <source>
        <dbReference type="Google" id="ProtNLM"/>
    </source>
</evidence>
<dbReference type="STRING" id="28198.GCA_001572855_01275"/>
<dbReference type="InterPro" id="IPR009078">
    <property type="entry name" value="Ferritin-like_SF"/>
</dbReference>
<dbReference type="InterPro" id="IPR007402">
    <property type="entry name" value="DUF455"/>
</dbReference>
<evidence type="ECO:0000313" key="2">
    <source>
        <dbReference type="Proteomes" id="UP000238281"/>
    </source>
</evidence>
<dbReference type="InterPro" id="IPR011197">
    <property type="entry name" value="UCP012318"/>
</dbReference>
<dbReference type="AlphaFoldDB" id="A0A2S9T828"/>
<dbReference type="PIRSF" id="PIRSF012318">
    <property type="entry name" value="UCP012318"/>
    <property type="match status" value="1"/>
</dbReference>
<gene>
    <name evidence="1" type="ORF">CJ673_05440</name>
</gene>
<dbReference type="Pfam" id="PF04305">
    <property type="entry name" value="DUF455"/>
    <property type="match status" value="1"/>
</dbReference>
<protein>
    <recommendedName>
        <fullName evidence="3">Ferritin-like domain-containing protein</fullName>
    </recommendedName>
</protein>
<comment type="caution">
    <text evidence="1">The sequence shown here is derived from an EMBL/GenBank/DDBJ whole genome shotgun (WGS) entry which is preliminary data.</text>
</comment>
<accession>A0A2S9T828</accession>
<sequence>MDYFIILEDILLTKLPKEKFIKFDKFYKLFLENKLIFDHNYRALEIENPSYADFLSIVKPTKLPPIKNFKTKEGKKYLVHTILHIEYSAVDLALDAALRYQNMPFEFYRDWLEVANDEIRHFLMLEKLLKELNGFYGEFEVHKNLFEAMQQTPDLLSRMACIPRYLEANGLDQNPKIMEKLNSNKDEFNVKLIEALKIILEEEISHVKKGDFWFKYECEKVGCNPEVTYFNAIEKVFPGSTKRKMDLNFNARKEAGFSCDELKFLSKKDDCI</sequence>
<dbReference type="PANTHER" id="PTHR42782:SF4">
    <property type="entry name" value="DUF455 DOMAIN-CONTAINING PROTEIN"/>
    <property type="match status" value="1"/>
</dbReference>
<dbReference type="SUPFAM" id="SSF47240">
    <property type="entry name" value="Ferritin-like"/>
    <property type="match status" value="1"/>
</dbReference>
<dbReference type="Proteomes" id="UP000238281">
    <property type="component" value="Unassembled WGS sequence"/>
</dbReference>
<dbReference type="EMBL" id="NXGE01000002">
    <property type="protein sequence ID" value="PRM95000.1"/>
    <property type="molecule type" value="Genomic_DNA"/>
</dbReference>
<dbReference type="CDD" id="cd00657">
    <property type="entry name" value="Ferritin_like"/>
    <property type="match status" value="1"/>
</dbReference>
<name>A0A2S9T828_9BACT</name>
<proteinExistence type="predicted"/>